<dbReference type="InterPro" id="IPR025558">
    <property type="entry name" value="DUF4283"/>
</dbReference>
<dbReference type="PANTHER" id="PTHR31286:SF133">
    <property type="entry name" value="TA11-LIKE NON-LTR RETROELEMENT PROTEIN-RELATED"/>
    <property type="match status" value="1"/>
</dbReference>
<dbReference type="PROSITE" id="PS50158">
    <property type="entry name" value="ZF_CCHC"/>
    <property type="match status" value="1"/>
</dbReference>
<evidence type="ECO:0000313" key="4">
    <source>
        <dbReference type="EMBL" id="CAE5964507.1"/>
    </source>
</evidence>
<feature type="compositionally biased region" description="Polar residues" evidence="2">
    <location>
        <begin position="84"/>
        <end position="96"/>
    </location>
</feature>
<organism evidence="4 5">
    <name type="scientific">Arabidopsis arenosa</name>
    <name type="common">Sand rock-cress</name>
    <name type="synonym">Cardaminopsis arenosa</name>
    <dbReference type="NCBI Taxonomy" id="38785"/>
    <lineage>
        <taxon>Eukaryota</taxon>
        <taxon>Viridiplantae</taxon>
        <taxon>Streptophyta</taxon>
        <taxon>Embryophyta</taxon>
        <taxon>Tracheophyta</taxon>
        <taxon>Spermatophyta</taxon>
        <taxon>Magnoliopsida</taxon>
        <taxon>eudicotyledons</taxon>
        <taxon>Gunneridae</taxon>
        <taxon>Pentapetalae</taxon>
        <taxon>rosids</taxon>
        <taxon>malvids</taxon>
        <taxon>Brassicales</taxon>
        <taxon>Brassicaceae</taxon>
        <taxon>Camelineae</taxon>
        <taxon>Arabidopsis</taxon>
    </lineage>
</organism>
<dbReference type="InterPro" id="IPR001878">
    <property type="entry name" value="Znf_CCHC"/>
</dbReference>
<evidence type="ECO:0000313" key="5">
    <source>
        <dbReference type="Proteomes" id="UP000682877"/>
    </source>
</evidence>
<gene>
    <name evidence="4" type="ORF">AARE701A_LOCUS5711</name>
</gene>
<keyword evidence="5" id="KW-1185">Reference proteome</keyword>
<keyword evidence="1" id="KW-0862">Zinc</keyword>
<dbReference type="Proteomes" id="UP000682877">
    <property type="component" value="Chromosome 2"/>
</dbReference>
<reference evidence="4" key="1">
    <citation type="submission" date="2021-01" db="EMBL/GenBank/DDBJ databases">
        <authorList>
            <person name="Bezrukov I."/>
        </authorList>
    </citation>
    <scope>NUCLEOTIDE SEQUENCE</scope>
</reference>
<sequence>MDMDFGPKIVSGVSPPPSNSSDKHSPVPLIIVGIESPRPDPRWPSKFRWSEKSDPPSTTVVKTQLVAASDASPSPASFVEPPTLSDSPNQPATQAEPSLDDITSELVSPVASASLTSPVEMPLDDVFLNIVSPMISTKTILTNPLEAPIEPLVDANLSKSSRQGAWAKPLSILATRQLGKEVVRESLTASQKQMDRMEDNLRFPWAAKMDPASRNLYRALEPEYLPDGTPKVTIPQHVLLQGLENQKEYILGQFYRCLPPPGGLIFAVFNKLWGRKCRITIRKLGESSYLFHIPDESTRSWVIQRGLWHVDDCLMFVASWTPEATLAIPEIKTIPVWVNLKNIPNSLYSIAGISHIASGLGAPMATHKPRLDPILMGEAKILVEVELSKAFPTKIAASDITGFISIVDVEYAWLPTICSTCGQLGHKNKRCLREVMVSQVNAATITEVTIGKDVEVGNGSAPSSAQVATFHSTTPIPVSSMKVPIASTYLVPAKESLSSDQTTSTMVEEHTISANVSTIEKVPTSTTFVSIESPLQRTAQISSVTAHAHANATVHRERAKSADHNLGSNQFASLVSSDEEEDLSDSDNESDSMDLMTPSGKRILRERPVKPSTKAKEMHGQTTCRGRGRGRGKRGGRG</sequence>
<evidence type="ECO:0000256" key="1">
    <source>
        <dbReference type="PROSITE-ProRule" id="PRU00047"/>
    </source>
</evidence>
<feature type="compositionally biased region" description="Basic and acidic residues" evidence="2">
    <location>
        <begin position="37"/>
        <end position="54"/>
    </location>
</feature>
<protein>
    <recommendedName>
        <fullName evidence="3">CCHC-type domain-containing protein</fullName>
    </recommendedName>
</protein>
<dbReference type="GO" id="GO:0003676">
    <property type="term" value="F:nucleic acid binding"/>
    <property type="evidence" value="ECO:0007669"/>
    <property type="project" value="InterPro"/>
</dbReference>
<feature type="region of interest" description="Disordered" evidence="2">
    <location>
        <begin position="1"/>
        <end position="98"/>
    </location>
</feature>
<keyword evidence="1" id="KW-0479">Metal-binding</keyword>
<evidence type="ECO:0000259" key="3">
    <source>
        <dbReference type="PROSITE" id="PS50158"/>
    </source>
</evidence>
<dbReference type="AlphaFoldDB" id="A0A8S1ZQS3"/>
<feature type="compositionally biased region" description="Basic and acidic residues" evidence="2">
    <location>
        <begin position="603"/>
        <end position="619"/>
    </location>
</feature>
<dbReference type="PANTHER" id="PTHR31286">
    <property type="entry name" value="GLYCINE-RICH CELL WALL STRUCTURAL PROTEIN 1.8-LIKE"/>
    <property type="match status" value="1"/>
</dbReference>
<dbReference type="EMBL" id="LR999452">
    <property type="protein sequence ID" value="CAE5964507.1"/>
    <property type="molecule type" value="Genomic_DNA"/>
</dbReference>
<keyword evidence="1" id="KW-0863">Zinc-finger</keyword>
<feature type="domain" description="CCHC-type" evidence="3">
    <location>
        <begin position="418"/>
        <end position="431"/>
    </location>
</feature>
<proteinExistence type="predicted"/>
<feature type="region of interest" description="Disordered" evidence="2">
    <location>
        <begin position="546"/>
        <end position="638"/>
    </location>
</feature>
<feature type="compositionally biased region" description="Basic residues" evidence="2">
    <location>
        <begin position="626"/>
        <end position="638"/>
    </location>
</feature>
<accession>A0A8S1ZQS3</accession>
<feature type="compositionally biased region" description="Acidic residues" evidence="2">
    <location>
        <begin position="577"/>
        <end position="592"/>
    </location>
</feature>
<evidence type="ECO:0000256" key="2">
    <source>
        <dbReference type="SAM" id="MobiDB-lite"/>
    </source>
</evidence>
<dbReference type="Pfam" id="PF14111">
    <property type="entry name" value="DUF4283"/>
    <property type="match status" value="1"/>
</dbReference>
<feature type="compositionally biased region" description="Polar residues" evidence="2">
    <location>
        <begin position="566"/>
        <end position="575"/>
    </location>
</feature>
<name>A0A8S1ZQS3_ARAAE</name>
<dbReference type="GO" id="GO:0008270">
    <property type="term" value="F:zinc ion binding"/>
    <property type="evidence" value="ECO:0007669"/>
    <property type="project" value="UniProtKB-KW"/>
</dbReference>
<feature type="compositionally biased region" description="Basic and acidic residues" evidence="2">
    <location>
        <begin position="554"/>
        <end position="563"/>
    </location>
</feature>
<dbReference type="InterPro" id="IPR040256">
    <property type="entry name" value="At4g02000-like"/>
</dbReference>
<feature type="compositionally biased region" description="Low complexity" evidence="2">
    <location>
        <begin position="67"/>
        <end position="77"/>
    </location>
</feature>